<evidence type="ECO:0000256" key="1">
    <source>
        <dbReference type="SAM" id="SignalP"/>
    </source>
</evidence>
<name>A0A1I7UKL6_9PELO</name>
<dbReference type="eggNOG" id="KOG4297">
    <property type="taxonomic scope" value="Eukaryota"/>
</dbReference>
<dbReference type="WBParaSite" id="Csp11.Scaffold630.g16904.t1">
    <property type="protein sequence ID" value="Csp11.Scaffold630.g16904.t1"/>
    <property type="gene ID" value="Csp11.Scaffold630.g16904"/>
</dbReference>
<dbReference type="SUPFAM" id="SSF56436">
    <property type="entry name" value="C-type lectin-like"/>
    <property type="match status" value="1"/>
</dbReference>
<dbReference type="Proteomes" id="UP000095282">
    <property type="component" value="Unplaced"/>
</dbReference>
<dbReference type="Gene3D" id="3.10.100.10">
    <property type="entry name" value="Mannose-Binding Protein A, subunit A"/>
    <property type="match status" value="1"/>
</dbReference>
<sequence>MKSLLIIAILVVSTLADCSNEWKALLNGQMEESTSNGCEADWKFVRRPSGGFCMKVFTGFIGDIADAEKACKTVGATLSGLQNKDEALYIQKAILAQVTVDSGSLWTGIKRTDKCMKQKLTATCTNLTSFEWTDGATTGTGGMLFQIGQPDNKDLNQNCALFMASKTPTVIARGTYFAASYEDTGCVVEFQKENIARNMLGYVCLKKAEK</sequence>
<organism evidence="3 4">
    <name type="scientific">Caenorhabditis tropicalis</name>
    <dbReference type="NCBI Taxonomy" id="1561998"/>
    <lineage>
        <taxon>Eukaryota</taxon>
        <taxon>Metazoa</taxon>
        <taxon>Ecdysozoa</taxon>
        <taxon>Nematoda</taxon>
        <taxon>Chromadorea</taxon>
        <taxon>Rhabditida</taxon>
        <taxon>Rhabditina</taxon>
        <taxon>Rhabditomorpha</taxon>
        <taxon>Rhabditoidea</taxon>
        <taxon>Rhabditidae</taxon>
        <taxon>Peloderinae</taxon>
        <taxon>Caenorhabditis</taxon>
    </lineage>
</organism>
<dbReference type="PROSITE" id="PS50041">
    <property type="entry name" value="C_TYPE_LECTIN_2"/>
    <property type="match status" value="1"/>
</dbReference>
<feature type="signal peptide" evidence="1">
    <location>
        <begin position="1"/>
        <end position="16"/>
    </location>
</feature>
<dbReference type="InterPro" id="IPR016186">
    <property type="entry name" value="C-type_lectin-like/link_sf"/>
</dbReference>
<accession>A0A1I7UKL6</accession>
<feature type="chain" id="PRO_5009309043" evidence="1">
    <location>
        <begin position="17"/>
        <end position="210"/>
    </location>
</feature>
<dbReference type="SMART" id="SM00034">
    <property type="entry name" value="CLECT"/>
    <property type="match status" value="1"/>
</dbReference>
<evidence type="ECO:0000259" key="2">
    <source>
        <dbReference type="PROSITE" id="PS50041"/>
    </source>
</evidence>
<reference evidence="4" key="1">
    <citation type="submission" date="2016-11" db="UniProtKB">
        <authorList>
            <consortium name="WormBaseParasite"/>
        </authorList>
    </citation>
    <scope>IDENTIFICATION</scope>
</reference>
<keyword evidence="3" id="KW-1185">Reference proteome</keyword>
<proteinExistence type="predicted"/>
<evidence type="ECO:0000313" key="3">
    <source>
        <dbReference type="Proteomes" id="UP000095282"/>
    </source>
</evidence>
<dbReference type="CDD" id="cd00037">
    <property type="entry name" value="CLECT"/>
    <property type="match status" value="1"/>
</dbReference>
<evidence type="ECO:0000313" key="4">
    <source>
        <dbReference type="WBParaSite" id="Csp11.Scaffold630.g16904.t1"/>
    </source>
</evidence>
<protein>
    <submittedName>
        <fullName evidence="4">C-type lectin domain-containing protein</fullName>
    </submittedName>
</protein>
<dbReference type="PANTHER" id="PTHR23124:SF144">
    <property type="entry name" value="C-TYPE LECTIN DOMAIN-CONTAINING PROTEIN"/>
    <property type="match status" value="1"/>
</dbReference>
<dbReference type="InterPro" id="IPR001304">
    <property type="entry name" value="C-type_lectin-like"/>
</dbReference>
<dbReference type="InterPro" id="IPR016187">
    <property type="entry name" value="CTDL_fold"/>
</dbReference>
<dbReference type="STRING" id="1561998.A0A1I7UKL6"/>
<dbReference type="PANTHER" id="PTHR23124">
    <property type="entry name" value="C-TYPE LECTIN DOMAIN-CONTAINING PROTEIN-RELATED-RELATED"/>
    <property type="match status" value="1"/>
</dbReference>
<keyword evidence="1" id="KW-0732">Signal</keyword>
<dbReference type="AlphaFoldDB" id="A0A1I7UKL6"/>
<feature type="domain" description="C-type lectin" evidence="2">
    <location>
        <begin position="49"/>
        <end position="186"/>
    </location>
</feature>